<protein>
    <submittedName>
        <fullName evidence="3">Sugar phosphate isomerase/epimerase</fullName>
    </submittedName>
</protein>
<evidence type="ECO:0000259" key="2">
    <source>
        <dbReference type="Pfam" id="PF01261"/>
    </source>
</evidence>
<dbReference type="InterPro" id="IPR036237">
    <property type="entry name" value="Xyl_isomerase-like_sf"/>
</dbReference>
<proteinExistence type="predicted"/>
<evidence type="ECO:0000313" key="3">
    <source>
        <dbReference type="EMBL" id="TDE89550.1"/>
    </source>
</evidence>
<dbReference type="Proteomes" id="UP000504882">
    <property type="component" value="Unassembled WGS sequence"/>
</dbReference>
<dbReference type="InterPro" id="IPR050312">
    <property type="entry name" value="IolE/XylAMocC-like"/>
</dbReference>
<dbReference type="SUPFAM" id="SSF51658">
    <property type="entry name" value="Xylose isomerase-like"/>
    <property type="match status" value="1"/>
</dbReference>
<keyword evidence="3" id="KW-0413">Isomerase</keyword>
<dbReference type="Pfam" id="PF01261">
    <property type="entry name" value="AP_endonuc_2"/>
    <property type="match status" value="1"/>
</dbReference>
<keyword evidence="1" id="KW-0119">Carbohydrate metabolism</keyword>
<dbReference type="Gene3D" id="3.20.20.150">
    <property type="entry name" value="Divalent-metal-dependent TIM barrel enzymes"/>
    <property type="match status" value="1"/>
</dbReference>
<organism evidence="3 4">
    <name type="scientific">Occultella glacieicola</name>
    <dbReference type="NCBI Taxonomy" id="2518684"/>
    <lineage>
        <taxon>Bacteria</taxon>
        <taxon>Bacillati</taxon>
        <taxon>Actinomycetota</taxon>
        <taxon>Actinomycetes</taxon>
        <taxon>Micrococcales</taxon>
        <taxon>Ruaniaceae</taxon>
        <taxon>Occultella</taxon>
    </lineage>
</organism>
<feature type="domain" description="Xylose isomerase-like TIM barrel" evidence="2">
    <location>
        <begin position="27"/>
        <end position="245"/>
    </location>
</feature>
<sequence length="274" mass="29143">MSTGPRVSVATICFDGFGDENFEPTFAHAPALGIREIEFNTWYPRNLTPAGLDSVRQRSERAGLRPATLQVSPFAPGPDSADLTRESSRWLWLLEAAERLGVGVIKATGSARGTHGGLDAVIDLLRVIAPIAAERGLTIAVENHANNVLEHPEDYDELFAAIGTPAVGMCLDTGHFAASGHDPVAVAGRFADRLVHLDLKDCAGMVDGAPQFVRFGHGTVDFDATLATAVSNGYTGYLVIELPLIDRATMAADLRAGAELALRHTPDFTSPLST</sequence>
<name>A0ABY2E0R2_9MICO</name>
<dbReference type="GO" id="GO:0016853">
    <property type="term" value="F:isomerase activity"/>
    <property type="evidence" value="ECO:0007669"/>
    <property type="project" value="UniProtKB-KW"/>
</dbReference>
<evidence type="ECO:0000313" key="4">
    <source>
        <dbReference type="Proteomes" id="UP000504882"/>
    </source>
</evidence>
<dbReference type="RefSeq" id="WP_133109552.1">
    <property type="nucleotide sequence ID" value="NZ_SMNA01000012.1"/>
</dbReference>
<dbReference type="EMBL" id="SMNA01000012">
    <property type="protein sequence ID" value="TDE89550.1"/>
    <property type="molecule type" value="Genomic_DNA"/>
</dbReference>
<dbReference type="InterPro" id="IPR013022">
    <property type="entry name" value="Xyl_isomerase-like_TIM-brl"/>
</dbReference>
<dbReference type="PANTHER" id="PTHR12110:SF41">
    <property type="entry name" value="INOSOSE DEHYDRATASE"/>
    <property type="match status" value="1"/>
</dbReference>
<dbReference type="PANTHER" id="PTHR12110">
    <property type="entry name" value="HYDROXYPYRUVATE ISOMERASE"/>
    <property type="match status" value="1"/>
</dbReference>
<reference evidence="3 4" key="1">
    <citation type="submission" date="2019-03" db="EMBL/GenBank/DDBJ databases">
        <title>Genomic features of bacteria from cold environments.</title>
        <authorList>
            <person name="Shen L."/>
        </authorList>
    </citation>
    <scope>NUCLEOTIDE SEQUENCE [LARGE SCALE GENOMIC DNA]</scope>
    <source>
        <strain evidence="4">T3246-1</strain>
    </source>
</reference>
<comment type="caution">
    <text evidence="3">The sequence shown here is derived from an EMBL/GenBank/DDBJ whole genome shotgun (WGS) entry which is preliminary data.</text>
</comment>
<accession>A0ABY2E0R2</accession>
<gene>
    <name evidence="3" type="ORF">EXU48_20525</name>
</gene>
<evidence type="ECO:0000256" key="1">
    <source>
        <dbReference type="ARBA" id="ARBA00023277"/>
    </source>
</evidence>
<keyword evidence="4" id="KW-1185">Reference proteome</keyword>